<keyword evidence="1" id="KW-1133">Transmembrane helix</keyword>
<keyword evidence="3" id="KW-1185">Reference proteome</keyword>
<keyword evidence="1" id="KW-0812">Transmembrane</keyword>
<accession>M7NGX9</accession>
<sequence>MWFVIILAILFGFIAIGTIAGLVLTFTGSNND</sequence>
<comment type="caution">
    <text evidence="2">The sequence shown here is derived from an EMBL/GenBank/DDBJ whole genome shotgun (WGS) entry which is preliminary data.</text>
</comment>
<feature type="transmembrane region" description="Helical" evidence="1">
    <location>
        <begin position="6"/>
        <end position="26"/>
    </location>
</feature>
<gene>
    <name evidence="2" type="ORF">C772_01722</name>
</gene>
<dbReference type="Proteomes" id="UP000011919">
    <property type="component" value="Unassembled WGS sequence"/>
</dbReference>
<reference evidence="2 3" key="1">
    <citation type="journal article" date="2013" name="Genome Announc.">
        <title>Draft Genome Sequence of Bhargavaea cecembensis Strain DSE10T, Isolated from a Deep-Sea Sediment Sample Collected at a Depth of 5,904 m from the Chagos-Laccadive Ridge System in the Indian Ocean.</title>
        <authorList>
            <person name="Shivaji S."/>
            <person name="Ara S."/>
            <person name="Begum Z."/>
            <person name="Ruth M."/>
            <person name="Singh A."/>
            <person name="Kumar Pinnaka A."/>
        </authorList>
    </citation>
    <scope>NUCLEOTIDE SEQUENCE [LARGE SCALE GENOMIC DNA]</scope>
    <source>
        <strain evidence="2 3">DSE10</strain>
    </source>
</reference>
<organism evidence="2 3">
    <name type="scientific">Bhargavaea cecembensis DSE10</name>
    <dbReference type="NCBI Taxonomy" id="1235279"/>
    <lineage>
        <taxon>Bacteria</taxon>
        <taxon>Bacillati</taxon>
        <taxon>Bacillota</taxon>
        <taxon>Bacilli</taxon>
        <taxon>Bacillales</taxon>
        <taxon>Caryophanaceae</taxon>
        <taxon>Bhargavaea</taxon>
    </lineage>
</organism>
<dbReference type="AlphaFoldDB" id="M7NGX9"/>
<keyword evidence="1" id="KW-0472">Membrane</keyword>
<dbReference type="EMBL" id="AOFT01000007">
    <property type="protein sequence ID" value="EMR06451.1"/>
    <property type="molecule type" value="Genomic_DNA"/>
</dbReference>
<evidence type="ECO:0000313" key="2">
    <source>
        <dbReference type="EMBL" id="EMR06451.1"/>
    </source>
</evidence>
<name>M7NGX9_9BACL</name>
<evidence type="ECO:0000256" key="1">
    <source>
        <dbReference type="SAM" id="Phobius"/>
    </source>
</evidence>
<proteinExistence type="predicted"/>
<protein>
    <submittedName>
        <fullName evidence="2">Uncharacterized protein</fullName>
    </submittedName>
</protein>
<evidence type="ECO:0000313" key="3">
    <source>
        <dbReference type="Proteomes" id="UP000011919"/>
    </source>
</evidence>